<comment type="subunit">
    <text evidence="10">Probably a homodimer.</text>
</comment>
<dbReference type="InterPro" id="IPR045585">
    <property type="entry name" value="CdaA_N"/>
</dbReference>
<evidence type="ECO:0000256" key="10">
    <source>
        <dbReference type="HAMAP-Rule" id="MF_01499"/>
    </source>
</evidence>
<comment type="similarity">
    <text evidence="10">Belongs to the adenylate cyclase family. DacA/CdaA subfamily.</text>
</comment>
<evidence type="ECO:0000256" key="9">
    <source>
        <dbReference type="ARBA" id="ARBA00023136"/>
    </source>
</evidence>
<feature type="transmembrane region" description="Helical" evidence="10">
    <location>
        <begin position="63"/>
        <end position="83"/>
    </location>
</feature>
<comment type="caution">
    <text evidence="10">Lacks conserved residue(s) required for the propagation of feature annotation.</text>
</comment>
<reference evidence="12 13" key="1">
    <citation type="submission" date="2022-04" db="EMBL/GenBank/DDBJ databases">
        <title>Hymenobacter sp. isolated from the air.</title>
        <authorList>
            <person name="Won M."/>
            <person name="Lee C.-M."/>
            <person name="Woen H.-Y."/>
            <person name="Kwon S.-W."/>
        </authorList>
    </citation>
    <scope>NUCLEOTIDE SEQUENCE [LARGE SCALE GENOMIC DNA]</scope>
    <source>
        <strain evidence="13">5413 J-13</strain>
    </source>
</reference>
<keyword evidence="9 10" id="KW-0472">Membrane</keyword>
<gene>
    <name evidence="12" type="primary">cdaA</name>
    <name evidence="10" type="synonym">dacA</name>
    <name evidence="12" type="ORF">MUN82_18850</name>
</gene>
<dbReference type="PANTHER" id="PTHR34185:SF1">
    <property type="entry name" value="DIADENYLATE CYCLASE"/>
    <property type="match status" value="1"/>
</dbReference>
<evidence type="ECO:0000313" key="13">
    <source>
        <dbReference type="Proteomes" id="UP000829925"/>
    </source>
</evidence>
<evidence type="ECO:0000256" key="5">
    <source>
        <dbReference type="ARBA" id="ARBA00022695"/>
    </source>
</evidence>
<name>A0A8T9SW97_9BACT</name>
<keyword evidence="2 10" id="KW-1003">Cell membrane</keyword>
<dbReference type="NCBIfam" id="TIGR00159">
    <property type="entry name" value="diadenylate cyclase CdaA"/>
    <property type="match status" value="1"/>
</dbReference>
<dbReference type="GO" id="GO:0005524">
    <property type="term" value="F:ATP binding"/>
    <property type="evidence" value="ECO:0007669"/>
    <property type="project" value="UniProtKB-UniRule"/>
</dbReference>
<feature type="transmembrane region" description="Helical" evidence="10">
    <location>
        <begin position="12"/>
        <end position="31"/>
    </location>
</feature>
<dbReference type="AlphaFoldDB" id="A0A8T9SW97"/>
<dbReference type="InterPro" id="IPR003390">
    <property type="entry name" value="DNA_integrity_scan_DisA_N"/>
</dbReference>
<keyword evidence="4 10" id="KW-0812">Transmembrane</keyword>
<dbReference type="PROSITE" id="PS51794">
    <property type="entry name" value="DAC"/>
    <property type="match status" value="1"/>
</dbReference>
<accession>A0A8T9SW97</accession>
<dbReference type="Gene3D" id="3.40.1700.10">
    <property type="entry name" value="DNA integrity scanning protein, DisA, N-terminal domain"/>
    <property type="match status" value="1"/>
</dbReference>
<dbReference type="EMBL" id="CP095053">
    <property type="protein sequence ID" value="UOR04983.1"/>
    <property type="molecule type" value="Genomic_DNA"/>
</dbReference>
<dbReference type="GO" id="GO:0006171">
    <property type="term" value="P:cAMP biosynthetic process"/>
    <property type="evidence" value="ECO:0007669"/>
    <property type="project" value="InterPro"/>
</dbReference>
<dbReference type="HAMAP" id="MF_01499">
    <property type="entry name" value="DacA"/>
    <property type="match status" value="1"/>
</dbReference>
<keyword evidence="5 10" id="KW-0548">Nucleotidyltransferase</keyword>
<evidence type="ECO:0000259" key="11">
    <source>
        <dbReference type="PROSITE" id="PS51794"/>
    </source>
</evidence>
<evidence type="ECO:0000256" key="6">
    <source>
        <dbReference type="ARBA" id="ARBA00022741"/>
    </source>
</evidence>
<dbReference type="KEGG" id="haei:MUN82_18850"/>
<keyword evidence="3 10" id="KW-0808">Transferase</keyword>
<evidence type="ECO:0000256" key="8">
    <source>
        <dbReference type="ARBA" id="ARBA00022989"/>
    </source>
</evidence>
<keyword evidence="6 10" id="KW-0547">Nucleotide-binding</keyword>
<dbReference type="InterPro" id="IPR014046">
    <property type="entry name" value="C-di-AMP_synthase"/>
</dbReference>
<evidence type="ECO:0000313" key="12">
    <source>
        <dbReference type="EMBL" id="UOR04983.1"/>
    </source>
</evidence>
<protein>
    <recommendedName>
        <fullName evidence="10">Diadenylate cyclase</fullName>
        <shortName evidence="10">DAC</shortName>
        <ecNumber evidence="10">2.7.7.85</ecNumber>
    </recommendedName>
    <alternativeName>
        <fullName evidence="10">Cyclic-di-AMP synthase</fullName>
        <shortName evidence="10">c-di-AMP synthase</shortName>
    </alternativeName>
</protein>
<dbReference type="SUPFAM" id="SSF143597">
    <property type="entry name" value="YojJ-like"/>
    <property type="match status" value="1"/>
</dbReference>
<comment type="catalytic activity">
    <reaction evidence="1 10">
        <text>2 ATP = 3',3'-c-di-AMP + 2 diphosphate</text>
        <dbReference type="Rhea" id="RHEA:35655"/>
        <dbReference type="ChEBI" id="CHEBI:30616"/>
        <dbReference type="ChEBI" id="CHEBI:33019"/>
        <dbReference type="ChEBI" id="CHEBI:71500"/>
        <dbReference type="EC" id="2.7.7.85"/>
    </reaction>
</comment>
<dbReference type="InterPro" id="IPR036888">
    <property type="entry name" value="DNA_integrity_DisA_N_sf"/>
</dbReference>
<dbReference type="GO" id="GO:0004016">
    <property type="term" value="F:adenylate cyclase activity"/>
    <property type="evidence" value="ECO:0007669"/>
    <property type="project" value="UniProtKB-UniRule"/>
</dbReference>
<evidence type="ECO:0000256" key="4">
    <source>
        <dbReference type="ARBA" id="ARBA00022692"/>
    </source>
</evidence>
<evidence type="ECO:0000256" key="7">
    <source>
        <dbReference type="ARBA" id="ARBA00022840"/>
    </source>
</evidence>
<comment type="function">
    <text evidence="10">Catalyzes the condensation of 2 ATP molecules into cyclic di-AMP (c-di-AMP), a second messenger used to regulate differing processes in different bacteria.</text>
</comment>
<evidence type="ECO:0000256" key="3">
    <source>
        <dbReference type="ARBA" id="ARBA00022679"/>
    </source>
</evidence>
<feature type="domain" description="DAC" evidence="11">
    <location>
        <begin position="84"/>
        <end position="248"/>
    </location>
</feature>
<dbReference type="EC" id="2.7.7.85" evidence="10"/>
<dbReference type="PANTHER" id="PTHR34185">
    <property type="entry name" value="DIADENYLATE CYCLASE"/>
    <property type="match status" value="1"/>
</dbReference>
<evidence type="ECO:0000256" key="1">
    <source>
        <dbReference type="ARBA" id="ARBA00000877"/>
    </source>
</evidence>
<evidence type="ECO:0000256" key="2">
    <source>
        <dbReference type="ARBA" id="ARBA00022475"/>
    </source>
</evidence>
<organism evidence="12 13">
    <name type="scientific">Hymenobacter aerilatus</name>
    <dbReference type="NCBI Taxonomy" id="2932251"/>
    <lineage>
        <taxon>Bacteria</taxon>
        <taxon>Pseudomonadati</taxon>
        <taxon>Bacteroidota</taxon>
        <taxon>Cytophagia</taxon>
        <taxon>Cytophagales</taxon>
        <taxon>Hymenobacteraceae</taxon>
        <taxon>Hymenobacter</taxon>
    </lineage>
</organism>
<keyword evidence="13" id="KW-1185">Reference proteome</keyword>
<dbReference type="GO" id="GO:0106408">
    <property type="term" value="F:diadenylate cyclase activity"/>
    <property type="evidence" value="ECO:0007669"/>
    <property type="project" value="UniProtKB-EC"/>
</dbReference>
<dbReference type="InterPro" id="IPR050338">
    <property type="entry name" value="DisA"/>
</dbReference>
<dbReference type="Pfam" id="PF19293">
    <property type="entry name" value="CdaA_N"/>
    <property type="match status" value="1"/>
</dbReference>
<proteinExistence type="inferred from homology"/>
<dbReference type="Proteomes" id="UP000829925">
    <property type="component" value="Chromosome"/>
</dbReference>
<sequence>MSSSFAIGFLRVGWIDVVDVLLVTVLFYQLYKLLTGSVALKIFLGLMSLYLTYLVVKAAGMELLTSILGQFMSVGVIASVVLFQQEIRRFLLNIGKATAFERLRTFSWRRETGGQRMSITPFVEAAKSLSGKNTGALIAFTMATELKFYADSGDLIDAAISKRLLMSIFNKTSPLHDGAVIIANGRINAARCILPVSENPDVPASMGLRHRAAIGLTEVTDAVVLVVSEETGQVSLVRSGEVFRNLAPADLRARLNEFLFNAAPRTAATPSADVAA</sequence>
<dbReference type="RefSeq" id="WP_245092893.1">
    <property type="nucleotide sequence ID" value="NZ_CP095053.1"/>
</dbReference>
<feature type="transmembrane region" description="Helical" evidence="10">
    <location>
        <begin position="37"/>
        <end position="56"/>
    </location>
</feature>
<keyword evidence="8 10" id="KW-1133">Transmembrane helix</keyword>
<keyword evidence="7 10" id="KW-0067">ATP-binding</keyword>
<dbReference type="InterPro" id="IPR034701">
    <property type="entry name" value="CdaA"/>
</dbReference>
<dbReference type="PIRSF" id="PIRSF004793">
    <property type="entry name" value="UCP004793"/>
    <property type="match status" value="1"/>
</dbReference>
<dbReference type="Pfam" id="PF02457">
    <property type="entry name" value="DAC"/>
    <property type="match status" value="1"/>
</dbReference>